<dbReference type="Gene3D" id="3.40.250.10">
    <property type="entry name" value="Rhodanese-like domain"/>
    <property type="match status" value="1"/>
</dbReference>
<dbReference type="Pfam" id="PF00581">
    <property type="entry name" value="Rhodanese"/>
    <property type="match status" value="1"/>
</dbReference>
<dbReference type="InterPro" id="IPR001763">
    <property type="entry name" value="Rhodanese-like_dom"/>
</dbReference>
<dbReference type="PANTHER" id="PTHR43031">
    <property type="entry name" value="FAD-DEPENDENT OXIDOREDUCTASE"/>
    <property type="match status" value="1"/>
</dbReference>
<dbReference type="AlphaFoldDB" id="A0A5C6CI62"/>
<keyword evidence="3" id="KW-1185">Reference proteome</keyword>
<dbReference type="EMBL" id="SJPT01000003">
    <property type="protein sequence ID" value="TWU24300.1"/>
    <property type="molecule type" value="Genomic_DNA"/>
</dbReference>
<dbReference type="InterPro" id="IPR050229">
    <property type="entry name" value="GlpE_sulfurtransferase"/>
</dbReference>
<sequence length="167" mass="18590">MPRFFLIRLATLFLVGLPTILLAQFGGIFSGSAAVAEVNVDELLKWKAESSDGAHEIDAQHVLVDVRVPQEYQVSMIPGAITKEQFEKNQSQYRNRTVVVYCTIGYRSGQYAKKLVSDGFSAHNFKGSILAWCHAGLPLVTMQGEPTNRVHTYSSQYKVPAKYKAVH</sequence>
<comment type="caution">
    <text evidence="2">The sequence shown here is derived from an EMBL/GenBank/DDBJ whole genome shotgun (WGS) entry which is preliminary data.</text>
</comment>
<protein>
    <submittedName>
        <fullName evidence="2">Molybdopterin biosynthesis protein MoeB</fullName>
    </submittedName>
</protein>
<evidence type="ECO:0000259" key="1">
    <source>
        <dbReference type="PROSITE" id="PS50206"/>
    </source>
</evidence>
<dbReference type="InterPro" id="IPR036873">
    <property type="entry name" value="Rhodanese-like_dom_sf"/>
</dbReference>
<proteinExistence type="predicted"/>
<dbReference type="PROSITE" id="PS50206">
    <property type="entry name" value="RHODANESE_3"/>
    <property type="match status" value="1"/>
</dbReference>
<dbReference type="PANTHER" id="PTHR43031:SF1">
    <property type="entry name" value="PYRIDINE NUCLEOTIDE-DISULPHIDE OXIDOREDUCTASE"/>
    <property type="match status" value="1"/>
</dbReference>
<dbReference type="SUPFAM" id="SSF52821">
    <property type="entry name" value="Rhodanese/Cell cycle control phosphatase"/>
    <property type="match status" value="1"/>
</dbReference>
<name>A0A5C6CI62_9BACT</name>
<gene>
    <name evidence="2" type="ORF">Pla52o_22270</name>
</gene>
<organism evidence="2 3">
    <name type="scientific">Novipirellula galeiformis</name>
    <dbReference type="NCBI Taxonomy" id="2528004"/>
    <lineage>
        <taxon>Bacteria</taxon>
        <taxon>Pseudomonadati</taxon>
        <taxon>Planctomycetota</taxon>
        <taxon>Planctomycetia</taxon>
        <taxon>Pirellulales</taxon>
        <taxon>Pirellulaceae</taxon>
        <taxon>Novipirellula</taxon>
    </lineage>
</organism>
<dbReference type="RefSeq" id="WP_146594507.1">
    <property type="nucleotide sequence ID" value="NZ_SJPT01000003.1"/>
</dbReference>
<evidence type="ECO:0000313" key="2">
    <source>
        <dbReference type="EMBL" id="TWU24300.1"/>
    </source>
</evidence>
<reference evidence="2 3" key="1">
    <citation type="submission" date="2019-02" db="EMBL/GenBank/DDBJ databases">
        <title>Deep-cultivation of Planctomycetes and their phenomic and genomic characterization uncovers novel biology.</title>
        <authorList>
            <person name="Wiegand S."/>
            <person name="Jogler M."/>
            <person name="Boedeker C."/>
            <person name="Pinto D."/>
            <person name="Vollmers J."/>
            <person name="Rivas-Marin E."/>
            <person name="Kohn T."/>
            <person name="Peeters S.H."/>
            <person name="Heuer A."/>
            <person name="Rast P."/>
            <person name="Oberbeckmann S."/>
            <person name="Bunk B."/>
            <person name="Jeske O."/>
            <person name="Meyerdierks A."/>
            <person name="Storesund J.E."/>
            <person name="Kallscheuer N."/>
            <person name="Luecker S."/>
            <person name="Lage O.M."/>
            <person name="Pohl T."/>
            <person name="Merkel B.J."/>
            <person name="Hornburger P."/>
            <person name="Mueller R.-W."/>
            <person name="Bruemmer F."/>
            <person name="Labrenz M."/>
            <person name="Spormann A.M."/>
            <person name="Op Den Camp H."/>
            <person name="Overmann J."/>
            <person name="Amann R."/>
            <person name="Jetten M.S.M."/>
            <person name="Mascher T."/>
            <person name="Medema M.H."/>
            <person name="Devos D.P."/>
            <person name="Kaster A.-K."/>
            <person name="Ovreas L."/>
            <person name="Rohde M."/>
            <person name="Galperin M.Y."/>
            <person name="Jogler C."/>
        </authorList>
    </citation>
    <scope>NUCLEOTIDE SEQUENCE [LARGE SCALE GENOMIC DNA]</scope>
    <source>
        <strain evidence="2 3">Pla52o</strain>
    </source>
</reference>
<dbReference type="CDD" id="cd00158">
    <property type="entry name" value="RHOD"/>
    <property type="match status" value="1"/>
</dbReference>
<dbReference type="SMART" id="SM00450">
    <property type="entry name" value="RHOD"/>
    <property type="match status" value="1"/>
</dbReference>
<feature type="domain" description="Rhodanese" evidence="1">
    <location>
        <begin position="57"/>
        <end position="141"/>
    </location>
</feature>
<accession>A0A5C6CI62</accession>
<dbReference type="Proteomes" id="UP000316304">
    <property type="component" value="Unassembled WGS sequence"/>
</dbReference>
<dbReference type="OrthoDB" id="274952at2"/>
<evidence type="ECO:0000313" key="3">
    <source>
        <dbReference type="Proteomes" id="UP000316304"/>
    </source>
</evidence>